<feature type="region of interest" description="Disordered" evidence="1">
    <location>
        <begin position="1"/>
        <end position="21"/>
    </location>
</feature>
<protein>
    <submittedName>
        <fullName evidence="2">Uncharacterized protein</fullName>
    </submittedName>
</protein>
<dbReference type="RefSeq" id="WP_280042057.1">
    <property type="nucleotide sequence ID" value="NZ_CP162607.1"/>
</dbReference>
<sequence length="243" mass="26806">MDFNLQGIPMPTENRSSNTEQMVSVPREVAEQIATDTEHDNDLLWIAKEMRKILSQPAAQHQGEPASWSTDKPEAPGAYWIRGFNLSGEFNEAALVQVARDEDANCLMVNLHQSTTESDTGYWYEVDDINAKFEWSGPLYLHPPTSDGFSAGDMADQGAKAFAARDPEVQVLRAKLAERDNQCANLRATINAVRTVFEDNVDVVEYIDALTTGSAEPSAPVEIDQGIPGTSFQRLNMLANQGE</sequence>
<reference evidence="2" key="1">
    <citation type="submission" date="2024-07" db="EMBL/GenBank/DDBJ databases">
        <title>Identification and characteristics of a novel species of coltsfoot's symbiotic bacteria.</title>
        <authorList>
            <person name="Juszczyk A."/>
            <person name="Jasielczuk I."/>
            <person name="Gurgul A."/>
            <person name="Rogala M."/>
            <person name="Kowalczyk A."/>
            <person name="Szmatola T."/>
            <person name="Kosecka-Strojek M."/>
            <person name="Arent Z."/>
            <person name="Latowski D."/>
        </authorList>
    </citation>
    <scope>NUCLEOTIDE SEQUENCE</scope>
    <source>
        <strain evidence="2">Hg7Tf</strain>
    </source>
</reference>
<gene>
    <name evidence="2" type="ORF">AB4Y39_13345</name>
</gene>
<dbReference type="EMBL" id="CP162607">
    <property type="protein sequence ID" value="XDK34718.1"/>
    <property type="molecule type" value="Genomic_DNA"/>
</dbReference>
<proteinExistence type="predicted"/>
<organism evidence="2">
    <name type="scientific">Pseudomonas sp. Hg7Tf</name>
    <dbReference type="NCBI Taxonomy" id="3236988"/>
    <lineage>
        <taxon>Bacteria</taxon>
        <taxon>Pseudomonadati</taxon>
        <taxon>Pseudomonadota</taxon>
        <taxon>Gammaproteobacteria</taxon>
        <taxon>Pseudomonadales</taxon>
        <taxon>Pseudomonadaceae</taxon>
        <taxon>Pseudomonas</taxon>
    </lineage>
</organism>
<dbReference type="AlphaFoldDB" id="A0AB39HWH3"/>
<evidence type="ECO:0000256" key="1">
    <source>
        <dbReference type="SAM" id="MobiDB-lite"/>
    </source>
</evidence>
<evidence type="ECO:0000313" key="2">
    <source>
        <dbReference type="EMBL" id="XDK34718.1"/>
    </source>
</evidence>
<name>A0AB39HWH3_9PSED</name>
<accession>A0AB39HWH3</accession>